<gene>
    <name evidence="2" type="ORF">MUN53_07590</name>
</gene>
<keyword evidence="3" id="KW-1185">Reference proteome</keyword>
<evidence type="ECO:0000256" key="1">
    <source>
        <dbReference type="SAM" id="Phobius"/>
    </source>
</evidence>
<comment type="caution">
    <text evidence="2">The sequence shown here is derived from an EMBL/GenBank/DDBJ whole genome shotgun (WGS) entry which is preliminary data.</text>
</comment>
<protein>
    <recommendedName>
        <fullName evidence="4">Secreted protein</fullName>
    </recommendedName>
</protein>
<feature type="transmembrane region" description="Helical" evidence="1">
    <location>
        <begin position="12"/>
        <end position="30"/>
    </location>
</feature>
<keyword evidence="1" id="KW-0812">Transmembrane</keyword>
<feature type="transmembrane region" description="Helical" evidence="1">
    <location>
        <begin position="36"/>
        <end position="55"/>
    </location>
</feature>
<proteinExistence type="predicted"/>
<evidence type="ECO:0000313" key="2">
    <source>
        <dbReference type="EMBL" id="MCJ2380470.1"/>
    </source>
</evidence>
<organism evidence="2 3">
    <name type="scientific">Parabacteroides faecalis</name>
    <dbReference type="NCBI Taxonomy" id="2924040"/>
    <lineage>
        <taxon>Bacteria</taxon>
        <taxon>Pseudomonadati</taxon>
        <taxon>Bacteroidota</taxon>
        <taxon>Bacteroidia</taxon>
        <taxon>Bacteroidales</taxon>
        <taxon>Tannerellaceae</taxon>
        <taxon>Parabacteroides</taxon>
    </lineage>
</organism>
<reference evidence="2 3" key="1">
    <citation type="submission" date="2022-03" db="EMBL/GenBank/DDBJ databases">
        <title>Parabacteroides sp. nov. isolated from swine feces.</title>
        <authorList>
            <person name="Bak J.E."/>
        </authorList>
    </citation>
    <scope>NUCLEOTIDE SEQUENCE [LARGE SCALE GENOMIC DNA]</scope>
    <source>
        <strain evidence="2 3">AGMB00274</strain>
    </source>
</reference>
<accession>A0ABT0C0K7</accession>
<dbReference type="RefSeq" id="WP_022456414.1">
    <property type="nucleotide sequence ID" value="NZ_JAKZMM010000015.1"/>
</dbReference>
<name>A0ABT0C0K7_9BACT</name>
<dbReference type="EMBL" id="JAKZMM010000015">
    <property type="protein sequence ID" value="MCJ2380470.1"/>
    <property type="molecule type" value="Genomic_DNA"/>
</dbReference>
<keyword evidence="1" id="KW-0472">Membrane</keyword>
<evidence type="ECO:0008006" key="4">
    <source>
        <dbReference type="Google" id="ProtNLM"/>
    </source>
</evidence>
<sequence length="62" mass="6970">MNERNLSKKWLYGFIVIAIAALGVLGWAFVKQDVTVMVATGLVVGVQVMNIIQWVQNHSRKK</sequence>
<keyword evidence="1" id="KW-1133">Transmembrane helix</keyword>
<dbReference type="Proteomes" id="UP001165444">
    <property type="component" value="Unassembled WGS sequence"/>
</dbReference>
<evidence type="ECO:0000313" key="3">
    <source>
        <dbReference type="Proteomes" id="UP001165444"/>
    </source>
</evidence>